<dbReference type="AlphaFoldDB" id="A0A834R8T0"/>
<feature type="compositionally biased region" description="Low complexity" evidence="1">
    <location>
        <begin position="359"/>
        <end position="384"/>
    </location>
</feature>
<feature type="region of interest" description="Disordered" evidence="1">
    <location>
        <begin position="359"/>
        <end position="386"/>
    </location>
</feature>
<proteinExistence type="predicted"/>
<feature type="transmembrane region" description="Helical" evidence="2">
    <location>
        <begin position="427"/>
        <end position="450"/>
    </location>
</feature>
<evidence type="ECO:0000313" key="5">
    <source>
        <dbReference type="Proteomes" id="UP000070412"/>
    </source>
</evidence>
<reference evidence="3" key="2">
    <citation type="submission" date="2020-01" db="EMBL/GenBank/DDBJ databases">
        <authorList>
            <person name="Korhonen P.K.K."/>
            <person name="Guangxu M.G."/>
            <person name="Wang T.W."/>
            <person name="Stroehlein A.J.S."/>
            <person name="Young N.D."/>
            <person name="Ang C.-S.A."/>
            <person name="Fernando D.W.F."/>
            <person name="Lu H.L."/>
            <person name="Taylor S.T."/>
            <person name="Ehtesham M.E.M."/>
            <person name="Najaraj S.H.N."/>
            <person name="Harsha G.H.G."/>
            <person name="Madugundu A.M."/>
            <person name="Renuse S.R."/>
            <person name="Holt D.H."/>
            <person name="Pandey A.P."/>
            <person name="Papenfuss A.P."/>
            <person name="Gasser R.B.G."/>
            <person name="Fischer K.F."/>
        </authorList>
    </citation>
    <scope>NUCLEOTIDE SEQUENCE</scope>
    <source>
        <strain evidence="3">SSS_KF_BRIS2020</strain>
    </source>
</reference>
<dbReference type="Pfam" id="PF15038">
    <property type="entry name" value="Jiraiya"/>
    <property type="match status" value="1"/>
</dbReference>
<keyword evidence="2" id="KW-0812">Transmembrane</keyword>
<organism evidence="3">
    <name type="scientific">Sarcoptes scabiei</name>
    <name type="common">Itch mite</name>
    <name type="synonym">Acarus scabiei</name>
    <dbReference type="NCBI Taxonomy" id="52283"/>
    <lineage>
        <taxon>Eukaryota</taxon>
        <taxon>Metazoa</taxon>
        <taxon>Ecdysozoa</taxon>
        <taxon>Arthropoda</taxon>
        <taxon>Chelicerata</taxon>
        <taxon>Arachnida</taxon>
        <taxon>Acari</taxon>
        <taxon>Acariformes</taxon>
        <taxon>Sarcoptiformes</taxon>
        <taxon>Astigmata</taxon>
        <taxon>Psoroptidia</taxon>
        <taxon>Sarcoptoidea</taxon>
        <taxon>Sarcoptidae</taxon>
        <taxon>Sarcoptinae</taxon>
        <taxon>Sarcoptes</taxon>
    </lineage>
</organism>
<name>A0A834R8T0_SARSC</name>
<dbReference type="EnsemblMetazoa" id="SSS_2341s_mrna">
    <property type="protein sequence ID" value="KAF7493134.1"/>
    <property type="gene ID" value="SSS_2341"/>
</dbReference>
<reference evidence="4" key="3">
    <citation type="submission" date="2022-06" db="UniProtKB">
        <authorList>
            <consortium name="EnsemblMetazoa"/>
        </authorList>
    </citation>
    <scope>IDENTIFICATION</scope>
</reference>
<feature type="transmembrane region" description="Helical" evidence="2">
    <location>
        <begin position="318"/>
        <end position="340"/>
    </location>
</feature>
<dbReference type="EMBL" id="WVUK01000056">
    <property type="protein sequence ID" value="KAF7493134.1"/>
    <property type="molecule type" value="Genomic_DNA"/>
</dbReference>
<sequence>MAIGNGNLLNIDETCVKHPFFDNMNDLGSMSKNANQTLLKNEKSSVNVGIVDAEDRSKLSALPLTKTNSSSTTVTIDSIPNDSNQRYRSENIPKIASTIQSKSRNAKSTGSLPARSRKYLTVNKHLFANDRDDCDLTQSQFNHKQAESNFSIVRNHSHQSENLVPYQPPLKPPLSRATISSKFNAEKLVNEIESSNNNPAHSNSEHHHYRPQRIDVSTTNSNHVNAYKQQPLLNLSGIVDNNSQQYFHPNHLANHNHHQQQRNTSPLRLTMPKNSSSTSKESSTKTKSISELFTHLFPIYNQSFGRNFRSERDGISELLASLALLCVLSLMMAFLALNFVQRSSYSMAHNVVIDHDPIISSPSSTNQRNNSSQNSHQYSSNKSNRQTNQNLNAYSNQLNRQDSSHHHHLFIQKEKDTLRVFQISMSLSVLTIALDLCCLFVCCLQFLSIIKLFKKPTPIGIKGLVVI</sequence>
<keyword evidence="5" id="KW-1185">Reference proteome</keyword>
<keyword evidence="2" id="KW-1133">Transmembrane helix</keyword>
<evidence type="ECO:0000313" key="4">
    <source>
        <dbReference type="EnsemblMetazoa" id="KAF7493134.1"/>
    </source>
</evidence>
<keyword evidence="2" id="KW-0472">Membrane</keyword>
<evidence type="ECO:0000256" key="1">
    <source>
        <dbReference type="SAM" id="MobiDB-lite"/>
    </source>
</evidence>
<dbReference type="Proteomes" id="UP000070412">
    <property type="component" value="Unassembled WGS sequence"/>
</dbReference>
<evidence type="ECO:0000256" key="2">
    <source>
        <dbReference type="SAM" id="Phobius"/>
    </source>
</evidence>
<accession>A0A834R8T0</accession>
<gene>
    <name evidence="3" type="ORF">SSS_2341</name>
</gene>
<protein>
    <submittedName>
        <fullName evidence="3 4">Uncharacterized protein</fullName>
    </submittedName>
</protein>
<feature type="compositionally biased region" description="Low complexity" evidence="1">
    <location>
        <begin position="275"/>
        <end position="285"/>
    </location>
</feature>
<feature type="region of interest" description="Disordered" evidence="1">
    <location>
        <begin position="255"/>
        <end position="285"/>
    </location>
</feature>
<evidence type="ECO:0000313" key="3">
    <source>
        <dbReference type="EMBL" id="KAF7493134.1"/>
    </source>
</evidence>
<reference evidence="5" key="1">
    <citation type="journal article" date="2020" name="PLoS Negl. Trop. Dis.">
        <title>High-quality nuclear genome for Sarcoptes scabiei-A critical resource for a neglected parasite.</title>
        <authorList>
            <person name="Korhonen P.K."/>
            <person name="Gasser R.B."/>
            <person name="Ma G."/>
            <person name="Wang T."/>
            <person name="Stroehlein A.J."/>
            <person name="Young N.D."/>
            <person name="Ang C.S."/>
            <person name="Fernando D.D."/>
            <person name="Lu H.C."/>
            <person name="Taylor S."/>
            <person name="Reynolds S.L."/>
            <person name="Mofiz E."/>
            <person name="Najaraj S.H."/>
            <person name="Gowda H."/>
            <person name="Madugundu A."/>
            <person name="Renuse S."/>
            <person name="Holt D."/>
            <person name="Pandey A."/>
            <person name="Papenfuss A.T."/>
            <person name="Fischer K."/>
        </authorList>
    </citation>
    <scope>NUCLEOTIDE SEQUENCE [LARGE SCALE GENOMIC DNA]</scope>
</reference>
<dbReference type="InterPro" id="IPR029201">
    <property type="entry name" value="Jiraiya"/>
</dbReference>